<feature type="transmembrane region" description="Helical" evidence="6">
    <location>
        <begin position="72"/>
        <end position="95"/>
    </location>
</feature>
<evidence type="ECO:0000256" key="6">
    <source>
        <dbReference type="SAM" id="Phobius"/>
    </source>
</evidence>
<organism evidence="8 9">
    <name type="scientific">Paxillus involutus ATCC 200175</name>
    <dbReference type="NCBI Taxonomy" id="664439"/>
    <lineage>
        <taxon>Eukaryota</taxon>
        <taxon>Fungi</taxon>
        <taxon>Dikarya</taxon>
        <taxon>Basidiomycota</taxon>
        <taxon>Agaricomycotina</taxon>
        <taxon>Agaricomycetes</taxon>
        <taxon>Agaricomycetidae</taxon>
        <taxon>Boletales</taxon>
        <taxon>Paxilineae</taxon>
        <taxon>Paxillaceae</taxon>
        <taxon>Paxillus</taxon>
    </lineage>
</organism>
<evidence type="ECO:0000256" key="4">
    <source>
        <dbReference type="ARBA" id="ARBA00022989"/>
    </source>
</evidence>
<dbReference type="HOGENOM" id="CLU_001265_0_6_1"/>
<evidence type="ECO:0000259" key="7">
    <source>
        <dbReference type="PROSITE" id="PS50850"/>
    </source>
</evidence>
<dbReference type="InterPro" id="IPR020846">
    <property type="entry name" value="MFS_dom"/>
</dbReference>
<dbReference type="GO" id="GO:0016020">
    <property type="term" value="C:membrane"/>
    <property type="evidence" value="ECO:0007669"/>
    <property type="project" value="UniProtKB-SubCell"/>
</dbReference>
<dbReference type="PANTHER" id="PTHR43791:SF6">
    <property type="entry name" value="TRANSPORTER, PUTATIVE (AFU_ORTHOLOGUE AFUA_1G16690)-RELATED"/>
    <property type="match status" value="1"/>
</dbReference>
<evidence type="ECO:0000256" key="1">
    <source>
        <dbReference type="ARBA" id="ARBA00004141"/>
    </source>
</evidence>
<accession>A0A0C9U8W0</accession>
<comment type="subcellular location">
    <subcellularLocation>
        <location evidence="1">Membrane</location>
        <topology evidence="1">Multi-pass membrane protein</topology>
    </subcellularLocation>
</comment>
<keyword evidence="5 6" id="KW-0472">Membrane</keyword>
<evidence type="ECO:0000256" key="3">
    <source>
        <dbReference type="ARBA" id="ARBA00022692"/>
    </source>
</evidence>
<dbReference type="InterPro" id="IPR036259">
    <property type="entry name" value="MFS_trans_sf"/>
</dbReference>
<dbReference type="SUPFAM" id="SSF103473">
    <property type="entry name" value="MFS general substrate transporter"/>
    <property type="match status" value="1"/>
</dbReference>
<dbReference type="Gene3D" id="1.20.1250.20">
    <property type="entry name" value="MFS general substrate transporter like domains"/>
    <property type="match status" value="1"/>
</dbReference>
<evidence type="ECO:0000313" key="8">
    <source>
        <dbReference type="EMBL" id="KIJ15486.1"/>
    </source>
</evidence>
<feature type="transmembrane region" description="Helical" evidence="6">
    <location>
        <begin position="257"/>
        <end position="278"/>
    </location>
</feature>
<feature type="transmembrane region" description="Helical" evidence="6">
    <location>
        <begin position="233"/>
        <end position="251"/>
    </location>
</feature>
<feature type="domain" description="Major facilitator superfamily (MFS) profile" evidence="7">
    <location>
        <begin position="1"/>
        <end position="332"/>
    </location>
</feature>
<feature type="transmembrane region" description="Helical" evidence="6">
    <location>
        <begin position="202"/>
        <end position="221"/>
    </location>
</feature>
<feature type="transmembrane region" description="Helical" evidence="6">
    <location>
        <begin position="33"/>
        <end position="51"/>
    </location>
</feature>
<keyword evidence="4 6" id="KW-1133">Transmembrane helix</keyword>
<keyword evidence="2" id="KW-0813">Transport</keyword>
<name>A0A0C9U8W0_PAXIN</name>
<dbReference type="OrthoDB" id="2985014at2759"/>
<evidence type="ECO:0000256" key="5">
    <source>
        <dbReference type="ARBA" id="ARBA00023136"/>
    </source>
</evidence>
<dbReference type="PANTHER" id="PTHR43791">
    <property type="entry name" value="PERMEASE-RELATED"/>
    <property type="match status" value="1"/>
</dbReference>
<gene>
    <name evidence="8" type="ORF">PAXINDRAFT_155526</name>
</gene>
<feature type="transmembrane region" description="Helical" evidence="6">
    <location>
        <begin position="107"/>
        <end position="127"/>
    </location>
</feature>
<protein>
    <recommendedName>
        <fullName evidence="7">Major facilitator superfamily (MFS) profile domain-containing protein</fullName>
    </recommendedName>
</protein>
<feature type="transmembrane region" description="Helical" evidence="6">
    <location>
        <begin position="9"/>
        <end position="27"/>
    </location>
</feature>
<proteinExistence type="predicted"/>
<dbReference type="PROSITE" id="PS50850">
    <property type="entry name" value="MFS"/>
    <property type="match status" value="1"/>
</dbReference>
<dbReference type="AlphaFoldDB" id="A0A0C9U8W0"/>
<dbReference type="InterPro" id="IPR011701">
    <property type="entry name" value="MFS"/>
</dbReference>
<keyword evidence="3 6" id="KW-0812">Transmembrane</keyword>
<keyword evidence="9" id="KW-1185">Reference proteome</keyword>
<dbReference type="GO" id="GO:0022857">
    <property type="term" value="F:transmembrane transporter activity"/>
    <property type="evidence" value="ECO:0007669"/>
    <property type="project" value="InterPro"/>
</dbReference>
<dbReference type="Proteomes" id="UP000053647">
    <property type="component" value="Unassembled WGS sequence"/>
</dbReference>
<evidence type="ECO:0000256" key="2">
    <source>
        <dbReference type="ARBA" id="ARBA00022448"/>
    </source>
</evidence>
<evidence type="ECO:0000313" key="9">
    <source>
        <dbReference type="Proteomes" id="UP000053647"/>
    </source>
</evidence>
<dbReference type="EMBL" id="KN819336">
    <property type="protein sequence ID" value="KIJ15486.1"/>
    <property type="molecule type" value="Genomic_DNA"/>
</dbReference>
<reference evidence="8 9" key="1">
    <citation type="submission" date="2014-06" db="EMBL/GenBank/DDBJ databases">
        <authorList>
            <consortium name="DOE Joint Genome Institute"/>
            <person name="Kuo A."/>
            <person name="Kohler A."/>
            <person name="Nagy L.G."/>
            <person name="Floudas D."/>
            <person name="Copeland A."/>
            <person name="Barry K.W."/>
            <person name="Cichocki N."/>
            <person name="Veneault-Fourrey C."/>
            <person name="LaButti K."/>
            <person name="Lindquist E.A."/>
            <person name="Lipzen A."/>
            <person name="Lundell T."/>
            <person name="Morin E."/>
            <person name="Murat C."/>
            <person name="Sun H."/>
            <person name="Tunlid A."/>
            <person name="Henrissat B."/>
            <person name="Grigoriev I.V."/>
            <person name="Hibbett D.S."/>
            <person name="Martin F."/>
            <person name="Nordberg H.P."/>
            <person name="Cantor M.N."/>
            <person name="Hua S.X."/>
        </authorList>
    </citation>
    <scope>NUCLEOTIDE SEQUENCE [LARGE SCALE GENOMIC DNA]</scope>
    <source>
        <strain evidence="8 9">ATCC 200175</strain>
    </source>
</reference>
<reference evidence="9" key="2">
    <citation type="submission" date="2015-01" db="EMBL/GenBank/DDBJ databases">
        <title>Evolutionary Origins and Diversification of the Mycorrhizal Mutualists.</title>
        <authorList>
            <consortium name="DOE Joint Genome Institute"/>
            <consortium name="Mycorrhizal Genomics Consortium"/>
            <person name="Kohler A."/>
            <person name="Kuo A."/>
            <person name="Nagy L.G."/>
            <person name="Floudas D."/>
            <person name="Copeland A."/>
            <person name="Barry K.W."/>
            <person name="Cichocki N."/>
            <person name="Veneault-Fourrey C."/>
            <person name="LaButti K."/>
            <person name="Lindquist E.A."/>
            <person name="Lipzen A."/>
            <person name="Lundell T."/>
            <person name="Morin E."/>
            <person name="Murat C."/>
            <person name="Riley R."/>
            <person name="Ohm R."/>
            <person name="Sun H."/>
            <person name="Tunlid A."/>
            <person name="Henrissat B."/>
            <person name="Grigoriev I.V."/>
            <person name="Hibbett D.S."/>
            <person name="Martin F."/>
        </authorList>
    </citation>
    <scope>NUCLEOTIDE SEQUENCE [LARGE SCALE GENOMIC DNA]</scope>
    <source>
        <strain evidence="9">ATCC 200175</strain>
    </source>
</reference>
<sequence>MILGYISRPSFYIGACVVGWGLTGALTGVTKNFAGIMACRMFIGLPEAAFYPGSMYLLSRWYTRKELALRSAVFYVGLLLSNAFGSWIAAGILGNMEGKLGIAAWRWLFYIEGVVTMFFGLLTTWLLPDFPYNTRWLSPAERHLAQVRLAEDPGEADQDCLDTTILDGFKLAIRDPKLLGLSYINFFPTLTATLGYNTTVTLLMAAPPWVFASICCVINAWNCDQTGERFFHIASWWWAVIVGYIISLATMSTGGRYFSLFLMSSGYCGFVLTLTWASNSAPRPPAKRSAAIGLVNGFGNLRNLCDIPSLCNVKGWGRTFGKQIGVQNIISL</sequence>
<dbReference type="Pfam" id="PF07690">
    <property type="entry name" value="MFS_1"/>
    <property type="match status" value="1"/>
</dbReference>